<comment type="caution">
    <text evidence="1">The sequence shown here is derived from an EMBL/GenBank/DDBJ whole genome shotgun (WGS) entry which is preliminary data.</text>
</comment>
<dbReference type="Proteomes" id="UP000566819">
    <property type="component" value="Unassembled WGS sequence"/>
</dbReference>
<gene>
    <name evidence="1" type="ORF">G7Y89_g14557</name>
</gene>
<dbReference type="EMBL" id="JAAMPI010001960">
    <property type="protein sequence ID" value="KAF4621515.1"/>
    <property type="molecule type" value="Genomic_DNA"/>
</dbReference>
<organism evidence="1 2">
    <name type="scientific">Cudoniella acicularis</name>
    <dbReference type="NCBI Taxonomy" id="354080"/>
    <lineage>
        <taxon>Eukaryota</taxon>
        <taxon>Fungi</taxon>
        <taxon>Dikarya</taxon>
        <taxon>Ascomycota</taxon>
        <taxon>Pezizomycotina</taxon>
        <taxon>Leotiomycetes</taxon>
        <taxon>Helotiales</taxon>
        <taxon>Tricladiaceae</taxon>
        <taxon>Cudoniella</taxon>
    </lineage>
</organism>
<evidence type="ECO:0000313" key="1">
    <source>
        <dbReference type="EMBL" id="KAF4621515.1"/>
    </source>
</evidence>
<sequence length="251" mass="27039">MVAVLPSHSGGVLRRDFRGGIPFAVSAGDRFTEVTEEWAKNATSYPLQILGDTASAVVHYVDTPGLFGAEIRSISAVDFRDGKVTRQADYWDGRRNPVIADAGPDGQYPYDLGLDTVEQKAAPEMNRTAHQLNDALSAGDAEAAAALFSYDAIFEDITLRTREEGQLEIGRYLQRALAYLPYGPGTTLRHVLGSVQGGGYEWQTDGQPVRNGIAALELDGSGLITQFTAVWDGSRMNDSAIQALAALSIET</sequence>
<dbReference type="SUPFAM" id="SSF54427">
    <property type="entry name" value="NTF2-like"/>
    <property type="match status" value="1"/>
</dbReference>
<proteinExistence type="predicted"/>
<evidence type="ECO:0000313" key="2">
    <source>
        <dbReference type="Proteomes" id="UP000566819"/>
    </source>
</evidence>
<dbReference type="OrthoDB" id="4802566at2759"/>
<reference evidence="1 2" key="1">
    <citation type="submission" date="2020-03" db="EMBL/GenBank/DDBJ databases">
        <title>Draft Genome Sequence of Cudoniella acicularis.</title>
        <authorList>
            <person name="Buettner E."/>
            <person name="Kellner H."/>
        </authorList>
    </citation>
    <scope>NUCLEOTIDE SEQUENCE [LARGE SCALE GENOMIC DNA]</scope>
    <source>
        <strain evidence="1 2">DSM 108380</strain>
    </source>
</reference>
<dbReference type="InterPro" id="IPR032710">
    <property type="entry name" value="NTF2-like_dom_sf"/>
</dbReference>
<protein>
    <recommendedName>
        <fullName evidence="3">SnoaL-like domain-containing protein</fullName>
    </recommendedName>
</protein>
<evidence type="ECO:0008006" key="3">
    <source>
        <dbReference type="Google" id="ProtNLM"/>
    </source>
</evidence>
<keyword evidence="2" id="KW-1185">Reference proteome</keyword>
<dbReference type="Gene3D" id="3.10.450.50">
    <property type="match status" value="2"/>
</dbReference>
<name>A0A8H4R190_9HELO</name>
<dbReference type="AlphaFoldDB" id="A0A8H4R190"/>
<accession>A0A8H4R190</accession>